<evidence type="ECO:0000256" key="5">
    <source>
        <dbReference type="ARBA" id="ARBA00022840"/>
    </source>
</evidence>
<dbReference type="Proteomes" id="UP000294824">
    <property type="component" value="Unassembled WGS sequence"/>
</dbReference>
<evidence type="ECO:0000256" key="7">
    <source>
        <dbReference type="ARBA" id="ARBA00023146"/>
    </source>
</evidence>
<dbReference type="EMBL" id="BBNQ01000001">
    <property type="protein sequence ID" value="GAL60615.1"/>
    <property type="molecule type" value="Genomic_DNA"/>
</dbReference>
<dbReference type="InterPro" id="IPR002305">
    <property type="entry name" value="aa-tRNA-synth_Ic"/>
</dbReference>
<dbReference type="Pfam" id="PF00579">
    <property type="entry name" value="tRNA-synt_1b"/>
    <property type="match status" value="1"/>
</dbReference>
<dbReference type="InterPro" id="IPR002306">
    <property type="entry name" value="Trp-tRNA-ligase"/>
</dbReference>
<keyword evidence="5 10" id="KW-0067">ATP-binding</keyword>
<dbReference type="EC" id="6.1.1.2" evidence="2 9"/>
<dbReference type="Gene3D" id="1.10.240.10">
    <property type="entry name" value="Tyrosyl-Transfer RNA Synthetase"/>
    <property type="match status" value="1"/>
</dbReference>
<dbReference type="GO" id="GO:0004830">
    <property type="term" value="F:tryptophan-tRNA ligase activity"/>
    <property type="evidence" value="ECO:0007669"/>
    <property type="project" value="UniProtKB-UniRule"/>
</dbReference>
<comment type="caution">
    <text evidence="11">The sequence shown here is derived from an EMBL/GenBank/DDBJ whole genome shotgun (WGS) entry which is preliminary data.</text>
</comment>
<protein>
    <recommendedName>
        <fullName evidence="2 9">Tryptophan--tRNA ligase</fullName>
        <ecNumber evidence="2 9">6.1.1.2</ecNumber>
    </recommendedName>
</protein>
<keyword evidence="7 10" id="KW-0030">Aminoacyl-tRNA synthetase</keyword>
<reference evidence="11 13" key="1">
    <citation type="journal article" date="2014" name="Genome Announc.">
        <title>Draft Genome Sequences of Marine Flavobacterium Algibacter lectus Strains SS8 and NR4.</title>
        <authorList>
            <person name="Takatani N."/>
            <person name="Nakanishi M."/>
            <person name="Meirelles P."/>
            <person name="Mino S."/>
            <person name="Suda W."/>
            <person name="Oshima K."/>
            <person name="Hattori M."/>
            <person name="Ohkuma M."/>
            <person name="Hosokawa M."/>
            <person name="Miyashita K."/>
            <person name="Thompson F.L."/>
            <person name="Niwa A."/>
            <person name="Sawabe T."/>
            <person name="Sawabe T."/>
        </authorList>
    </citation>
    <scope>NUCLEOTIDE SEQUENCE [LARGE SCALE GENOMIC DNA]</scope>
    <source>
        <strain evidence="11 13">JCM 19300</strain>
    </source>
</reference>
<dbReference type="GO" id="GO:0005524">
    <property type="term" value="F:ATP binding"/>
    <property type="evidence" value="ECO:0007669"/>
    <property type="project" value="UniProtKB-KW"/>
</dbReference>
<dbReference type="InterPro" id="IPR014729">
    <property type="entry name" value="Rossmann-like_a/b/a_fold"/>
</dbReference>
<evidence type="ECO:0000256" key="4">
    <source>
        <dbReference type="ARBA" id="ARBA00022741"/>
    </source>
</evidence>
<dbReference type="FunFam" id="1.10.240.10:FF:000005">
    <property type="entry name" value="Tryptophan--tRNA ligase"/>
    <property type="match status" value="1"/>
</dbReference>
<evidence type="ECO:0000313" key="11">
    <source>
        <dbReference type="EMBL" id="GAL60615.1"/>
    </source>
</evidence>
<evidence type="ECO:0000256" key="9">
    <source>
        <dbReference type="NCBIfam" id="TIGR00233"/>
    </source>
</evidence>
<evidence type="ECO:0000313" key="13">
    <source>
        <dbReference type="Proteomes" id="UP000029644"/>
    </source>
</evidence>
<evidence type="ECO:0000256" key="3">
    <source>
        <dbReference type="ARBA" id="ARBA00022598"/>
    </source>
</evidence>
<dbReference type="GO" id="GO:0006436">
    <property type="term" value="P:tryptophanyl-tRNA aminoacylation"/>
    <property type="evidence" value="ECO:0007669"/>
    <property type="project" value="UniProtKB-UniRule"/>
</dbReference>
<dbReference type="PRINTS" id="PR01039">
    <property type="entry name" value="TRNASYNTHTRP"/>
</dbReference>
<name>A0A090V6S6_9FLAO</name>
<dbReference type="EMBL" id="SORL01000008">
    <property type="protein sequence ID" value="TDY62355.1"/>
    <property type="molecule type" value="Genomic_DNA"/>
</dbReference>
<evidence type="ECO:0000256" key="2">
    <source>
        <dbReference type="ARBA" id="ARBA00013161"/>
    </source>
</evidence>
<gene>
    <name evidence="12" type="ORF">DFQ06_2191</name>
    <name evidence="11" type="ORF">JCM19300_3553</name>
</gene>
<comment type="similarity">
    <text evidence="1 10">Belongs to the class-I aminoacyl-tRNA synthetase family.</text>
</comment>
<evidence type="ECO:0000313" key="12">
    <source>
        <dbReference type="EMBL" id="TDY62355.1"/>
    </source>
</evidence>
<accession>A0A4R8MEM5</accession>
<dbReference type="NCBIfam" id="TIGR00233">
    <property type="entry name" value="trpS"/>
    <property type="match status" value="1"/>
</dbReference>
<evidence type="ECO:0000256" key="10">
    <source>
        <dbReference type="RuleBase" id="RU363036"/>
    </source>
</evidence>
<dbReference type="Proteomes" id="UP000029644">
    <property type="component" value="Unassembled WGS sequence"/>
</dbReference>
<sequence length="343" mass="38596">MLAYQKLSLILTRFPNLGNAHMARILTGIQSTGTPHLGNILGAIIPAIEMAENPENNSFLFIANLHTLTQIKDAKTLRENTYSTAATWLAFGLDIEKTVFYRQSDIPQTTELSWYLSCFFPYQRLTLAHSFKDKADRLDDVNAGLFTYPMLMAADILLYDANIIPVGKDQLQHIEMTRDVASRFHAKMGETFVLPEGKIQENTKLIPGTNGGKMSKSANNTINLFLTDKKLRKQIMSIETDSTALEDPKDWSTCNCFAIYSLLATEAQIETMKANYENGNYGYGHAKQALFELIVEKFATERERYSYYMNNLDEIDAALAIGAKKAQLVANDVLSRVREKVGY</sequence>
<dbReference type="PANTHER" id="PTHR43766:SF1">
    <property type="entry name" value="TRYPTOPHAN--TRNA LIGASE, MITOCHONDRIAL"/>
    <property type="match status" value="1"/>
</dbReference>
<dbReference type="PANTHER" id="PTHR43766">
    <property type="entry name" value="TRYPTOPHAN--TRNA LIGASE, MITOCHONDRIAL"/>
    <property type="match status" value="1"/>
</dbReference>
<accession>A0A090V6S6</accession>
<evidence type="ECO:0000313" key="14">
    <source>
        <dbReference type="Proteomes" id="UP000294824"/>
    </source>
</evidence>
<dbReference type="SUPFAM" id="SSF52374">
    <property type="entry name" value="Nucleotidylyl transferase"/>
    <property type="match status" value="1"/>
</dbReference>
<dbReference type="Gene3D" id="3.40.50.620">
    <property type="entry name" value="HUPs"/>
    <property type="match status" value="1"/>
</dbReference>
<keyword evidence="6 10" id="KW-0648">Protein biosynthesis</keyword>
<organism evidence="11 13">
    <name type="scientific">Algibacter lectus</name>
    <dbReference type="NCBI Taxonomy" id="221126"/>
    <lineage>
        <taxon>Bacteria</taxon>
        <taxon>Pseudomonadati</taxon>
        <taxon>Bacteroidota</taxon>
        <taxon>Flavobacteriia</taxon>
        <taxon>Flavobacteriales</taxon>
        <taxon>Flavobacteriaceae</taxon>
        <taxon>Algibacter</taxon>
    </lineage>
</organism>
<dbReference type="GO" id="GO:0005829">
    <property type="term" value="C:cytosol"/>
    <property type="evidence" value="ECO:0007669"/>
    <property type="project" value="TreeGrafter"/>
</dbReference>
<evidence type="ECO:0000256" key="1">
    <source>
        <dbReference type="ARBA" id="ARBA00005594"/>
    </source>
</evidence>
<evidence type="ECO:0000256" key="8">
    <source>
        <dbReference type="ARBA" id="ARBA00049929"/>
    </source>
</evidence>
<keyword evidence="4 10" id="KW-0547">Nucleotide-binding</keyword>
<dbReference type="AlphaFoldDB" id="A0A090V6S6"/>
<comment type="catalytic activity">
    <reaction evidence="8">
        <text>tRNA(Trp) + L-tryptophan + ATP = L-tryptophyl-tRNA(Trp) + AMP + diphosphate + H(+)</text>
        <dbReference type="Rhea" id="RHEA:24080"/>
        <dbReference type="Rhea" id="RHEA-COMP:9671"/>
        <dbReference type="Rhea" id="RHEA-COMP:9705"/>
        <dbReference type="ChEBI" id="CHEBI:15378"/>
        <dbReference type="ChEBI" id="CHEBI:30616"/>
        <dbReference type="ChEBI" id="CHEBI:33019"/>
        <dbReference type="ChEBI" id="CHEBI:57912"/>
        <dbReference type="ChEBI" id="CHEBI:78442"/>
        <dbReference type="ChEBI" id="CHEBI:78535"/>
        <dbReference type="ChEBI" id="CHEBI:456215"/>
        <dbReference type="EC" id="6.1.1.2"/>
    </reaction>
</comment>
<proteinExistence type="inferred from homology"/>
<evidence type="ECO:0000256" key="6">
    <source>
        <dbReference type="ARBA" id="ARBA00022917"/>
    </source>
</evidence>
<dbReference type="CDD" id="cd00806">
    <property type="entry name" value="TrpRS_core"/>
    <property type="match status" value="1"/>
</dbReference>
<keyword evidence="3 10" id="KW-0436">Ligase</keyword>
<dbReference type="InterPro" id="IPR050203">
    <property type="entry name" value="Trp-tRNA_synthetase"/>
</dbReference>
<reference evidence="12 14" key="2">
    <citation type="submission" date="2019-03" db="EMBL/GenBank/DDBJ databases">
        <title>Genomic Encyclopedia of Type Strains, Phase III (KMG-III): the genomes of soil and plant-associated and newly described type strains.</title>
        <authorList>
            <person name="Whitman W."/>
        </authorList>
    </citation>
    <scope>NUCLEOTIDE SEQUENCE [LARGE SCALE GENOMIC DNA]</scope>
    <source>
        <strain evidence="12 14">CECT 8301</strain>
    </source>
</reference>
<keyword evidence="14" id="KW-1185">Reference proteome</keyword>